<dbReference type="GO" id="GO:0006896">
    <property type="term" value="P:Golgi to vacuole transport"/>
    <property type="evidence" value="ECO:0007669"/>
    <property type="project" value="TreeGrafter"/>
</dbReference>
<dbReference type="Gene3D" id="2.90.20.10">
    <property type="entry name" value="Plasmodium vivax P25 domain"/>
    <property type="match status" value="1"/>
</dbReference>
<dbReference type="InterPro" id="IPR018097">
    <property type="entry name" value="EGF_Ca-bd_CS"/>
</dbReference>
<dbReference type="GO" id="GO:0005768">
    <property type="term" value="C:endosome"/>
    <property type="evidence" value="ECO:0007669"/>
    <property type="project" value="TreeGrafter"/>
</dbReference>
<keyword evidence="1" id="KW-0245">EGF-like domain</keyword>
<keyword evidence="2" id="KW-0677">Repeat</keyword>
<sequence>MEVAGWTKILISLRARIPSVGGFASARLSMASSSLATGTPTVKASGVGRCQINNGGCWKETRNGKSVSACSNEQAKGCKCPQGFKGDGVHGCEDVDECKERLFCQCKDCSCENTWGSYECGCGGSNMLYMREHDTCISKVATSSVGWGFMWVIFFGLGFAGVGAYAVYKYRLRSYMDSEIRAIMAQYMPLENQETSSHQRHVDHADI</sequence>
<evidence type="ECO:0000313" key="6">
    <source>
        <dbReference type="Proteomes" id="UP000324705"/>
    </source>
</evidence>
<dbReference type="EMBL" id="LT934114">
    <property type="protein sequence ID" value="VAH42192.1"/>
    <property type="molecule type" value="Genomic_DNA"/>
</dbReference>
<name>A0A9R1PEX5_TRITD</name>
<dbReference type="GO" id="GO:0005509">
    <property type="term" value="F:calcium ion binding"/>
    <property type="evidence" value="ECO:0007669"/>
    <property type="project" value="InterPro"/>
</dbReference>
<dbReference type="PANTHER" id="PTHR24034:SF186">
    <property type="entry name" value="OS07G0680000 PROTEIN"/>
    <property type="match status" value="1"/>
</dbReference>
<keyword evidence="4" id="KW-1133">Transmembrane helix</keyword>
<dbReference type="GO" id="GO:0016020">
    <property type="term" value="C:membrane"/>
    <property type="evidence" value="ECO:0007669"/>
    <property type="project" value="TreeGrafter"/>
</dbReference>
<protein>
    <recommendedName>
        <fullName evidence="7">EGF-like calcium-binding domain-containing protein</fullName>
    </recommendedName>
</protein>
<dbReference type="AlphaFoldDB" id="A0A9R1PEX5"/>
<feature type="transmembrane region" description="Helical" evidence="4">
    <location>
        <begin position="145"/>
        <end position="168"/>
    </location>
</feature>
<keyword evidence="3" id="KW-1015">Disulfide bond</keyword>
<organism evidence="5 6">
    <name type="scientific">Triticum turgidum subsp. durum</name>
    <name type="common">Durum wheat</name>
    <name type="synonym">Triticum durum</name>
    <dbReference type="NCBI Taxonomy" id="4567"/>
    <lineage>
        <taxon>Eukaryota</taxon>
        <taxon>Viridiplantae</taxon>
        <taxon>Streptophyta</taxon>
        <taxon>Embryophyta</taxon>
        <taxon>Tracheophyta</taxon>
        <taxon>Spermatophyta</taxon>
        <taxon>Magnoliopsida</taxon>
        <taxon>Liliopsida</taxon>
        <taxon>Poales</taxon>
        <taxon>Poaceae</taxon>
        <taxon>BOP clade</taxon>
        <taxon>Pooideae</taxon>
        <taxon>Triticodae</taxon>
        <taxon>Triticeae</taxon>
        <taxon>Triticinae</taxon>
        <taxon>Triticum</taxon>
    </lineage>
</organism>
<dbReference type="InterPro" id="IPR050751">
    <property type="entry name" value="ECM_structural_protein"/>
</dbReference>
<dbReference type="GO" id="GO:0006623">
    <property type="term" value="P:protein targeting to vacuole"/>
    <property type="evidence" value="ECO:0007669"/>
    <property type="project" value="TreeGrafter"/>
</dbReference>
<dbReference type="Gramene" id="TRITD2Bv1G036540.5">
    <property type="protein sequence ID" value="TRITD2Bv1G036540.5"/>
    <property type="gene ID" value="TRITD2Bv1G036540"/>
</dbReference>
<keyword evidence="4" id="KW-0472">Membrane</keyword>
<accession>A0A9R1PEX5</accession>
<reference evidence="5 6" key="1">
    <citation type="submission" date="2017-09" db="EMBL/GenBank/DDBJ databases">
        <authorList>
            <consortium name="International Durum Wheat Genome Sequencing Consortium (IDWGSC)"/>
            <person name="Milanesi L."/>
        </authorList>
    </citation>
    <scope>NUCLEOTIDE SEQUENCE [LARGE SCALE GENOMIC DNA]</scope>
    <source>
        <strain evidence="6">cv. Svevo</strain>
    </source>
</reference>
<evidence type="ECO:0000256" key="3">
    <source>
        <dbReference type="ARBA" id="ARBA00023157"/>
    </source>
</evidence>
<dbReference type="CDD" id="cd00054">
    <property type="entry name" value="EGF_CA"/>
    <property type="match status" value="1"/>
</dbReference>
<evidence type="ECO:0000256" key="4">
    <source>
        <dbReference type="SAM" id="Phobius"/>
    </source>
</evidence>
<keyword evidence="4" id="KW-0812">Transmembrane</keyword>
<evidence type="ECO:0008006" key="7">
    <source>
        <dbReference type="Google" id="ProtNLM"/>
    </source>
</evidence>
<dbReference type="PROSITE" id="PS01187">
    <property type="entry name" value="EGF_CA"/>
    <property type="match status" value="1"/>
</dbReference>
<proteinExistence type="predicted"/>
<dbReference type="PANTHER" id="PTHR24034">
    <property type="entry name" value="EGF-LIKE DOMAIN-CONTAINING PROTEIN"/>
    <property type="match status" value="1"/>
</dbReference>
<gene>
    <name evidence="5" type="ORF">TRITD_2Bv1G036540</name>
</gene>
<evidence type="ECO:0000256" key="2">
    <source>
        <dbReference type="ARBA" id="ARBA00022737"/>
    </source>
</evidence>
<keyword evidence="6" id="KW-1185">Reference proteome</keyword>
<evidence type="ECO:0000313" key="5">
    <source>
        <dbReference type="EMBL" id="VAH42192.1"/>
    </source>
</evidence>
<evidence type="ECO:0000256" key="1">
    <source>
        <dbReference type="ARBA" id="ARBA00022536"/>
    </source>
</evidence>
<dbReference type="Proteomes" id="UP000324705">
    <property type="component" value="Chromosome 2B"/>
</dbReference>
<dbReference type="GO" id="GO:0017119">
    <property type="term" value="C:Golgi transport complex"/>
    <property type="evidence" value="ECO:0007669"/>
    <property type="project" value="TreeGrafter"/>
</dbReference>
<dbReference type="GO" id="GO:0005802">
    <property type="term" value="C:trans-Golgi network"/>
    <property type="evidence" value="ECO:0007669"/>
    <property type="project" value="TreeGrafter"/>
</dbReference>